<evidence type="ECO:0000256" key="1">
    <source>
        <dbReference type="ARBA" id="ARBA00004123"/>
    </source>
</evidence>
<dbReference type="InterPro" id="IPR003340">
    <property type="entry name" value="B3_DNA-bd"/>
</dbReference>
<evidence type="ECO:0000259" key="7">
    <source>
        <dbReference type="PROSITE" id="PS50863"/>
    </source>
</evidence>
<evidence type="ECO:0000313" key="8">
    <source>
        <dbReference type="EMBL" id="KAK7252146.1"/>
    </source>
</evidence>
<organism evidence="8 9">
    <name type="scientific">Crotalaria pallida</name>
    <name type="common">Smooth rattlebox</name>
    <name type="synonym">Crotalaria striata</name>
    <dbReference type="NCBI Taxonomy" id="3830"/>
    <lineage>
        <taxon>Eukaryota</taxon>
        <taxon>Viridiplantae</taxon>
        <taxon>Streptophyta</taxon>
        <taxon>Embryophyta</taxon>
        <taxon>Tracheophyta</taxon>
        <taxon>Spermatophyta</taxon>
        <taxon>Magnoliopsida</taxon>
        <taxon>eudicotyledons</taxon>
        <taxon>Gunneridae</taxon>
        <taxon>Pentapetalae</taxon>
        <taxon>rosids</taxon>
        <taxon>fabids</taxon>
        <taxon>Fabales</taxon>
        <taxon>Fabaceae</taxon>
        <taxon>Papilionoideae</taxon>
        <taxon>50 kb inversion clade</taxon>
        <taxon>genistoids sensu lato</taxon>
        <taxon>core genistoids</taxon>
        <taxon>Crotalarieae</taxon>
        <taxon>Crotalaria</taxon>
    </lineage>
</organism>
<keyword evidence="9" id="KW-1185">Reference proteome</keyword>
<dbReference type="Gene3D" id="2.40.330.10">
    <property type="entry name" value="DNA-binding pseudobarrel domain"/>
    <property type="match status" value="1"/>
</dbReference>
<keyword evidence="4" id="KW-0804">Transcription</keyword>
<sequence length="430" mass="47835">MGKLRAPFPIPTTTTTPYVSHPQQNVDRPQNAQLVDDSNALHHLTTPSTQQMCLPPPPYFVPYDQNSMSPCMNQPPLGGYPMNSVIGEQRSVSIIPHYQPQCFPQSSREDKEMREAFMAKIARHKRKLARQRKGNYAPDEGPSLVPDETIRGQIYQKEEIDLVFYAPDGKVLKEIFTKKLRSSDVGSVGRIVIPKRESEEMLPSLSDKDGIYISVKDLHYADLQWTFRFKYWSNNKSYRMYVLENTGNFVNQHNLRVGDYMTLFQDEFKNLYVLAKKEEHPEEHDHSSSSSNMEGLQADGAPNSSYTELQAPDSSAQNSSYIEGLQATDGAQNSSYIEGLQADGAHNSNDIEGLQADGAQNSSYIEGLQADDGAQNCSYNMDTPSYANQATDEEEQASLALLLNEFGQYGEGEAAANNILTICNGGGSSA</sequence>
<evidence type="ECO:0000313" key="9">
    <source>
        <dbReference type="Proteomes" id="UP001372338"/>
    </source>
</evidence>
<feature type="compositionally biased region" description="Basic and acidic residues" evidence="6">
    <location>
        <begin position="278"/>
        <end position="287"/>
    </location>
</feature>
<dbReference type="PANTHER" id="PTHR31140:SF74">
    <property type="entry name" value="B3 DOMAIN-CONTAINING TRANSCRIPTION FACTOR LEC2"/>
    <property type="match status" value="1"/>
</dbReference>
<dbReference type="Pfam" id="PF02362">
    <property type="entry name" value="B3"/>
    <property type="match status" value="1"/>
</dbReference>
<feature type="region of interest" description="Disordered" evidence="6">
    <location>
        <begin position="1"/>
        <end position="25"/>
    </location>
</feature>
<evidence type="ECO:0000256" key="3">
    <source>
        <dbReference type="ARBA" id="ARBA00023125"/>
    </source>
</evidence>
<feature type="compositionally biased region" description="Polar residues" evidence="6">
    <location>
        <begin position="302"/>
        <end position="319"/>
    </location>
</feature>
<dbReference type="GO" id="GO:0003677">
    <property type="term" value="F:DNA binding"/>
    <property type="evidence" value="ECO:0007669"/>
    <property type="project" value="UniProtKB-KW"/>
</dbReference>
<comment type="subcellular location">
    <subcellularLocation>
        <location evidence="1">Nucleus</location>
    </subcellularLocation>
</comment>
<keyword evidence="2" id="KW-0805">Transcription regulation</keyword>
<dbReference type="PROSITE" id="PS50863">
    <property type="entry name" value="B3"/>
    <property type="match status" value="1"/>
</dbReference>
<gene>
    <name evidence="8" type="ORF">RIF29_35898</name>
</gene>
<dbReference type="Proteomes" id="UP001372338">
    <property type="component" value="Unassembled WGS sequence"/>
</dbReference>
<dbReference type="InterPro" id="IPR015300">
    <property type="entry name" value="DNA-bd_pseudobarrel_sf"/>
</dbReference>
<dbReference type="PANTHER" id="PTHR31140">
    <property type="entry name" value="B3 DOMAIN-CONTAINING TRANSCRIPTION FACTOR ABI3"/>
    <property type="match status" value="1"/>
</dbReference>
<keyword evidence="3" id="KW-0238">DNA-binding</keyword>
<evidence type="ECO:0000256" key="5">
    <source>
        <dbReference type="ARBA" id="ARBA00023242"/>
    </source>
</evidence>
<dbReference type="SUPFAM" id="SSF101936">
    <property type="entry name" value="DNA-binding pseudobarrel domain"/>
    <property type="match status" value="1"/>
</dbReference>
<dbReference type="CDD" id="cd10017">
    <property type="entry name" value="B3_DNA"/>
    <property type="match status" value="1"/>
</dbReference>
<accession>A0AAN9EAX6</accession>
<reference evidence="8 9" key="1">
    <citation type="submission" date="2024-01" db="EMBL/GenBank/DDBJ databases">
        <title>The genomes of 5 underutilized Papilionoideae crops provide insights into root nodulation and disease resistanc.</title>
        <authorList>
            <person name="Yuan L."/>
        </authorList>
    </citation>
    <scope>NUCLEOTIDE SEQUENCE [LARGE SCALE GENOMIC DNA]</scope>
    <source>
        <strain evidence="8">ZHUSHIDOU_FW_LH</strain>
        <tissue evidence="8">Leaf</tissue>
    </source>
</reference>
<proteinExistence type="predicted"/>
<evidence type="ECO:0000256" key="4">
    <source>
        <dbReference type="ARBA" id="ARBA00023163"/>
    </source>
</evidence>
<feature type="region of interest" description="Disordered" evidence="6">
    <location>
        <begin position="278"/>
        <end position="319"/>
    </location>
</feature>
<feature type="domain" description="TF-B3" evidence="7">
    <location>
        <begin position="176"/>
        <end position="279"/>
    </location>
</feature>
<name>A0AAN9EAX6_CROPI</name>
<protein>
    <recommendedName>
        <fullName evidence="7">TF-B3 domain-containing protein</fullName>
    </recommendedName>
</protein>
<comment type="caution">
    <text evidence="8">The sequence shown here is derived from an EMBL/GenBank/DDBJ whole genome shotgun (WGS) entry which is preliminary data.</text>
</comment>
<keyword evidence="5" id="KW-0539">Nucleus</keyword>
<dbReference type="SMART" id="SM01019">
    <property type="entry name" value="B3"/>
    <property type="match status" value="1"/>
</dbReference>
<dbReference type="InterPro" id="IPR044800">
    <property type="entry name" value="LEC2-like"/>
</dbReference>
<dbReference type="AlphaFoldDB" id="A0AAN9EAX6"/>
<dbReference type="GO" id="GO:0003700">
    <property type="term" value="F:DNA-binding transcription factor activity"/>
    <property type="evidence" value="ECO:0007669"/>
    <property type="project" value="InterPro"/>
</dbReference>
<dbReference type="EMBL" id="JAYWIO010000007">
    <property type="protein sequence ID" value="KAK7252146.1"/>
    <property type="molecule type" value="Genomic_DNA"/>
</dbReference>
<evidence type="ECO:0000256" key="6">
    <source>
        <dbReference type="SAM" id="MobiDB-lite"/>
    </source>
</evidence>
<evidence type="ECO:0000256" key="2">
    <source>
        <dbReference type="ARBA" id="ARBA00023015"/>
    </source>
</evidence>
<dbReference type="GO" id="GO:0005634">
    <property type="term" value="C:nucleus"/>
    <property type="evidence" value="ECO:0007669"/>
    <property type="project" value="UniProtKB-SubCell"/>
</dbReference>